<dbReference type="Pfam" id="PF06177">
    <property type="entry name" value="QueT"/>
    <property type="match status" value="1"/>
</dbReference>
<keyword evidence="1" id="KW-1133">Transmembrane helix</keyword>
<comment type="caution">
    <text evidence="2">The sequence shown here is derived from an EMBL/GenBank/DDBJ whole genome shotgun (WGS) entry which is preliminary data.</text>
</comment>
<feature type="transmembrane region" description="Helical" evidence="1">
    <location>
        <begin position="92"/>
        <end position="112"/>
    </location>
</feature>
<keyword evidence="1" id="KW-0812">Transmembrane</keyword>
<evidence type="ECO:0000313" key="2">
    <source>
        <dbReference type="EMBL" id="OWZ84877.1"/>
    </source>
</evidence>
<dbReference type="PIRSF" id="PIRSF031501">
    <property type="entry name" value="QueT"/>
    <property type="match status" value="1"/>
</dbReference>
<gene>
    <name evidence="2" type="ORF">CDO51_00270</name>
</gene>
<dbReference type="OrthoDB" id="9786793at2"/>
<dbReference type="PANTHER" id="PTHR40044">
    <property type="entry name" value="INTEGRAL MEMBRANE PROTEIN-RELATED"/>
    <property type="match status" value="1"/>
</dbReference>
<dbReference type="PANTHER" id="PTHR40044:SF1">
    <property type="entry name" value="INTEGRAL MEMBRANE PROTEIN"/>
    <property type="match status" value="1"/>
</dbReference>
<protein>
    <submittedName>
        <fullName evidence="2">Transporter</fullName>
    </submittedName>
</protein>
<sequence length="156" mass="16572">MKSRDLIRIALIAAIYVALTLLFAPISFGVVQIRISEALTVLPYLFKTAIPGLTIGVFIANIFGGLGLIDVVFGSAATFLAAVLTRKMPSPFLAPIPPIIVNALIVGGYLSVLLDWPILMGMMQVGVGQLLACYLLGVPVLLGITRISANNEYLSD</sequence>
<dbReference type="EMBL" id="NIQC01000001">
    <property type="protein sequence ID" value="OWZ84877.1"/>
    <property type="molecule type" value="Genomic_DNA"/>
</dbReference>
<feature type="transmembrane region" description="Helical" evidence="1">
    <location>
        <begin position="118"/>
        <end position="144"/>
    </location>
</feature>
<name>A0A226C381_9FIRM</name>
<proteinExistence type="predicted"/>
<dbReference type="AlphaFoldDB" id="A0A226C381"/>
<organism evidence="2 3">
    <name type="scientific">Natranaerobius trueperi</name>
    <dbReference type="NCBI Taxonomy" id="759412"/>
    <lineage>
        <taxon>Bacteria</taxon>
        <taxon>Bacillati</taxon>
        <taxon>Bacillota</taxon>
        <taxon>Clostridia</taxon>
        <taxon>Natranaerobiales</taxon>
        <taxon>Natranaerobiaceae</taxon>
        <taxon>Natranaerobius</taxon>
    </lineage>
</organism>
<reference evidence="2 3" key="1">
    <citation type="submission" date="2017-06" db="EMBL/GenBank/DDBJ databases">
        <title>Draft Genome Sequence of Natranaerobius trueperi halophilic, alkalithermophilic bacteria from soda lakes.</title>
        <authorList>
            <person name="Zhao B."/>
        </authorList>
    </citation>
    <scope>NUCLEOTIDE SEQUENCE [LARGE SCALE GENOMIC DNA]</scope>
    <source>
        <strain evidence="2 3">DSM 18760</strain>
    </source>
</reference>
<dbReference type="InterPro" id="IPR010387">
    <property type="entry name" value="QueT"/>
</dbReference>
<feature type="transmembrane region" description="Helical" evidence="1">
    <location>
        <begin position="53"/>
        <end position="80"/>
    </location>
</feature>
<keyword evidence="3" id="KW-1185">Reference proteome</keyword>
<evidence type="ECO:0000313" key="3">
    <source>
        <dbReference type="Proteomes" id="UP000214588"/>
    </source>
</evidence>
<keyword evidence="1" id="KW-0472">Membrane</keyword>
<accession>A0A226C381</accession>
<dbReference type="RefSeq" id="WP_089022301.1">
    <property type="nucleotide sequence ID" value="NZ_NIQC01000001.1"/>
</dbReference>
<dbReference type="Proteomes" id="UP000214588">
    <property type="component" value="Unassembled WGS sequence"/>
</dbReference>
<evidence type="ECO:0000256" key="1">
    <source>
        <dbReference type="SAM" id="Phobius"/>
    </source>
</evidence>